<name>A0A6C0ASU1_9ZZZZ</name>
<accession>A0A6C0ASU1</accession>
<organism evidence="1">
    <name type="scientific">viral metagenome</name>
    <dbReference type="NCBI Taxonomy" id="1070528"/>
    <lineage>
        <taxon>unclassified sequences</taxon>
        <taxon>metagenomes</taxon>
        <taxon>organismal metagenomes</taxon>
    </lineage>
</organism>
<protein>
    <submittedName>
        <fullName evidence="1">Uncharacterized protein</fullName>
    </submittedName>
</protein>
<sequence>MEEIEELNEELNDEWINNFEKTDKLYEDYYKDDLYYVNLKFIYLNRENEIEKIKQEPFLMTNINYILREEILGILKKSINEDNRKYTLMSILRYNFLLEPDDIQIFLKNPEEKDFLTIVKNIDTIKFEKTIHMFHDLNDLIFIFFEKSPELKEVDTNRATKKIYLRSLSTRKKTIKKRYKD</sequence>
<dbReference type="EMBL" id="MN740765">
    <property type="protein sequence ID" value="QHS82335.1"/>
    <property type="molecule type" value="Genomic_DNA"/>
</dbReference>
<proteinExistence type="predicted"/>
<dbReference type="AlphaFoldDB" id="A0A6C0ASU1"/>
<evidence type="ECO:0000313" key="1">
    <source>
        <dbReference type="EMBL" id="QHS82335.1"/>
    </source>
</evidence>
<reference evidence="1" key="1">
    <citation type="journal article" date="2020" name="Nature">
        <title>Giant virus diversity and host interactions through global metagenomics.</title>
        <authorList>
            <person name="Schulz F."/>
            <person name="Roux S."/>
            <person name="Paez-Espino D."/>
            <person name="Jungbluth S."/>
            <person name="Walsh D.A."/>
            <person name="Denef V.J."/>
            <person name="McMahon K.D."/>
            <person name="Konstantinidis K.T."/>
            <person name="Eloe-Fadrosh E.A."/>
            <person name="Kyrpides N.C."/>
            <person name="Woyke T."/>
        </authorList>
    </citation>
    <scope>NUCLEOTIDE SEQUENCE</scope>
    <source>
        <strain evidence="1">GVMAG-S-1101165-79</strain>
    </source>
</reference>